<accession>A0A7G5C349</accession>
<organism evidence="2 3">
    <name type="scientific">Cohnella cholangitidis</name>
    <dbReference type="NCBI Taxonomy" id="2598458"/>
    <lineage>
        <taxon>Bacteria</taxon>
        <taxon>Bacillati</taxon>
        <taxon>Bacillota</taxon>
        <taxon>Bacilli</taxon>
        <taxon>Bacillales</taxon>
        <taxon>Paenibacillaceae</taxon>
        <taxon>Cohnella</taxon>
    </lineage>
</organism>
<proteinExistence type="predicted"/>
<dbReference type="RefSeq" id="WP_182299870.1">
    <property type="nucleotide sequence ID" value="NZ_CP041969.1"/>
</dbReference>
<evidence type="ECO:0000313" key="3">
    <source>
        <dbReference type="Proteomes" id="UP000515679"/>
    </source>
</evidence>
<keyword evidence="3" id="KW-1185">Reference proteome</keyword>
<dbReference type="InterPro" id="IPR046192">
    <property type="entry name" value="DUF6220"/>
</dbReference>
<feature type="transmembrane region" description="Helical" evidence="1">
    <location>
        <begin position="12"/>
        <end position="37"/>
    </location>
</feature>
<evidence type="ECO:0000313" key="2">
    <source>
        <dbReference type="EMBL" id="QMV43633.1"/>
    </source>
</evidence>
<evidence type="ECO:0000256" key="1">
    <source>
        <dbReference type="SAM" id="Phobius"/>
    </source>
</evidence>
<feature type="transmembrane region" description="Helical" evidence="1">
    <location>
        <begin position="76"/>
        <end position="95"/>
    </location>
</feature>
<dbReference type="KEGG" id="cchl:FPL14_22470"/>
<keyword evidence="1" id="KW-0812">Transmembrane</keyword>
<dbReference type="EMBL" id="CP041969">
    <property type="protein sequence ID" value="QMV43633.1"/>
    <property type="molecule type" value="Genomic_DNA"/>
</dbReference>
<gene>
    <name evidence="2" type="ORF">FPL14_22470</name>
</gene>
<reference evidence="2 3" key="1">
    <citation type="submission" date="2019-07" db="EMBL/GenBank/DDBJ databases">
        <authorList>
            <person name="Kim J.K."/>
            <person name="Cheong H.-M."/>
            <person name="Choi Y."/>
            <person name="Hwang K.J."/>
            <person name="Lee S."/>
            <person name="Choi C."/>
        </authorList>
    </citation>
    <scope>NUCLEOTIDE SEQUENCE [LARGE SCALE GENOMIC DNA]</scope>
    <source>
        <strain evidence="2 3">KS 22</strain>
    </source>
</reference>
<dbReference type="Pfam" id="PF19728">
    <property type="entry name" value="DUF6220"/>
    <property type="match status" value="1"/>
</dbReference>
<dbReference type="Proteomes" id="UP000515679">
    <property type="component" value="Chromosome"/>
</dbReference>
<protein>
    <submittedName>
        <fullName evidence="2">Uncharacterized protein</fullName>
    </submittedName>
</protein>
<feature type="transmembrane region" description="Helical" evidence="1">
    <location>
        <begin position="101"/>
        <end position="120"/>
    </location>
</feature>
<keyword evidence="1" id="KW-1133">Transmembrane helix</keyword>
<feature type="transmembrane region" description="Helical" evidence="1">
    <location>
        <begin position="49"/>
        <end position="67"/>
    </location>
</feature>
<sequence length="128" mass="14263">MDGKSIFNRAGRIIYVTLAWGFLLCILVQVVIAGMATFTDPSDWELHSAFVKGFAMVPLAMFLLTFVGKINGRNRWISLALFGLIVFQFLTVQVFSSIPAITALHPLIALLLFWGSVTTVKREKTARQ</sequence>
<keyword evidence="1" id="KW-0472">Membrane</keyword>
<name>A0A7G5C349_9BACL</name>
<dbReference type="AlphaFoldDB" id="A0A7G5C349"/>